<dbReference type="InterPro" id="IPR050095">
    <property type="entry name" value="ECF_ABC_transporter_ATP-bd"/>
</dbReference>
<dbReference type="GO" id="GO:0042626">
    <property type="term" value="F:ATPase-coupled transmembrane transporter activity"/>
    <property type="evidence" value="ECO:0007669"/>
    <property type="project" value="TreeGrafter"/>
</dbReference>
<dbReference type="PANTHER" id="PTHR43553">
    <property type="entry name" value="HEAVY METAL TRANSPORTER"/>
    <property type="match status" value="1"/>
</dbReference>
<keyword evidence="7 8" id="KW-0472">Membrane</keyword>
<evidence type="ECO:0000256" key="6">
    <source>
        <dbReference type="ARBA" id="ARBA00022967"/>
    </source>
</evidence>
<dbReference type="PANTHER" id="PTHR43553:SF27">
    <property type="entry name" value="ENERGY-COUPLING FACTOR TRANSPORTER ATP-BINDING PROTEIN ECFA2"/>
    <property type="match status" value="1"/>
</dbReference>
<dbReference type="GO" id="GO:0005524">
    <property type="term" value="F:ATP binding"/>
    <property type="evidence" value="ECO:0007669"/>
    <property type="project" value="UniProtKB-UniRule"/>
</dbReference>
<evidence type="ECO:0000256" key="8">
    <source>
        <dbReference type="RuleBase" id="RU365104"/>
    </source>
</evidence>
<name>A0A4Q2A120_9LACO</name>
<sequence length="299" mass="33198">MAIQLEKLSYTYQAETPLAQQALKDVSFTIKDQSFTAIVGHTGSGKSTLLQHLNGLLKPTSGRLTVNGQVITPATKNKELAKLRQEVGFVFQFPEAQLFEETVLKDIAFAPKNFGATEQEAEKIARKKAQLVNLDESVLERSPFELSGGQMRRVAIAGILAMSPKVLVLDEPTAGLDPSGRAEMMALFKRLHEKEKLTIILVTHQMNDVANFSDQVLVMESGRLLADKTPAELFSDPGWLKKHHLNLPQTTAFAQRLVERGMELAQLPLTEHELAKVLATKIKEAEVTVNKNVELYRMI</sequence>
<dbReference type="InterPro" id="IPR003593">
    <property type="entry name" value="AAA+_ATPase"/>
</dbReference>
<dbReference type="OrthoDB" id="9784332at2"/>
<comment type="caution">
    <text evidence="10">The sequence shown here is derived from an EMBL/GenBank/DDBJ whole genome shotgun (WGS) entry which is preliminary data.</text>
</comment>
<protein>
    <recommendedName>
        <fullName evidence="8">Energy-coupling factor transporter ATP-binding protein EcfA2</fullName>
        <ecNumber evidence="8">7.-.-.-</ecNumber>
    </recommendedName>
</protein>
<comment type="subcellular location">
    <subcellularLocation>
        <location evidence="1 8">Cell membrane</location>
        <topology evidence="1 8">Peripheral membrane protein</topology>
    </subcellularLocation>
</comment>
<dbReference type="InterPro" id="IPR030946">
    <property type="entry name" value="EcfA2"/>
</dbReference>
<dbReference type="NCBIfam" id="NF010155">
    <property type="entry name" value="PRK13634.1"/>
    <property type="match status" value="1"/>
</dbReference>
<keyword evidence="6" id="KW-1278">Translocase</keyword>
<dbReference type="GO" id="GO:0043190">
    <property type="term" value="C:ATP-binding cassette (ABC) transporter complex"/>
    <property type="evidence" value="ECO:0007669"/>
    <property type="project" value="TreeGrafter"/>
</dbReference>
<evidence type="ECO:0000256" key="3">
    <source>
        <dbReference type="ARBA" id="ARBA00022475"/>
    </source>
</evidence>
<dbReference type="NCBIfam" id="TIGR04521">
    <property type="entry name" value="ECF_ATPase_2"/>
    <property type="match status" value="1"/>
</dbReference>
<gene>
    <name evidence="10" type="ORF">D6C19_11365</name>
</gene>
<dbReference type="SMART" id="SM00382">
    <property type="entry name" value="AAA"/>
    <property type="match status" value="1"/>
</dbReference>
<dbReference type="RefSeq" id="WP_129303398.1">
    <property type="nucleotide sequence ID" value="NZ_QZFR01000146.1"/>
</dbReference>
<evidence type="ECO:0000313" key="11">
    <source>
        <dbReference type="Proteomes" id="UP000289316"/>
    </source>
</evidence>
<accession>A0A4Q2A120</accession>
<dbReference type="EC" id="7.-.-.-" evidence="8"/>
<dbReference type="GO" id="GO:0016887">
    <property type="term" value="F:ATP hydrolysis activity"/>
    <property type="evidence" value="ECO:0007669"/>
    <property type="project" value="InterPro"/>
</dbReference>
<keyword evidence="2 8" id="KW-0813">Transport</keyword>
<evidence type="ECO:0000256" key="4">
    <source>
        <dbReference type="ARBA" id="ARBA00022741"/>
    </source>
</evidence>
<comment type="subunit">
    <text evidence="8">Forms a stable energy-coupling factor (ECF) transporter complex composed of 2 membrane-embedded substrate-binding proteins (S component), 2 ATP-binding proteins (A component) and 2 transmembrane proteins (T component).</text>
</comment>
<dbReference type="Proteomes" id="UP000289316">
    <property type="component" value="Unassembled WGS sequence"/>
</dbReference>
<evidence type="ECO:0000256" key="1">
    <source>
        <dbReference type="ARBA" id="ARBA00004202"/>
    </source>
</evidence>
<evidence type="ECO:0000313" key="10">
    <source>
        <dbReference type="EMBL" id="RXV62181.1"/>
    </source>
</evidence>
<dbReference type="CDD" id="cd03225">
    <property type="entry name" value="ABC_cobalt_CbiO_domain1"/>
    <property type="match status" value="1"/>
</dbReference>
<evidence type="ECO:0000256" key="5">
    <source>
        <dbReference type="ARBA" id="ARBA00022840"/>
    </source>
</evidence>
<dbReference type="FunFam" id="3.40.50.300:FF:000224">
    <property type="entry name" value="Energy-coupling factor transporter ATP-binding protein EcfA"/>
    <property type="match status" value="1"/>
</dbReference>
<dbReference type="InterPro" id="IPR017871">
    <property type="entry name" value="ABC_transporter-like_CS"/>
</dbReference>
<dbReference type="EMBL" id="QZFR01000146">
    <property type="protein sequence ID" value="RXV62181.1"/>
    <property type="molecule type" value="Genomic_DNA"/>
</dbReference>
<comment type="function">
    <text evidence="8">ATP-binding (A) component of a common energy-coupling factor (ECF) ABC-transporter complex.</text>
</comment>
<feature type="domain" description="ABC transporter" evidence="9">
    <location>
        <begin position="3"/>
        <end position="246"/>
    </location>
</feature>
<evidence type="ECO:0000256" key="2">
    <source>
        <dbReference type="ARBA" id="ARBA00022448"/>
    </source>
</evidence>
<evidence type="ECO:0000259" key="9">
    <source>
        <dbReference type="PROSITE" id="PS50893"/>
    </source>
</evidence>
<dbReference type="Pfam" id="PF00005">
    <property type="entry name" value="ABC_tran"/>
    <property type="match status" value="1"/>
</dbReference>
<dbReference type="PROSITE" id="PS00211">
    <property type="entry name" value="ABC_TRANSPORTER_1"/>
    <property type="match status" value="1"/>
</dbReference>
<dbReference type="InterPro" id="IPR003439">
    <property type="entry name" value="ABC_transporter-like_ATP-bd"/>
</dbReference>
<keyword evidence="4 8" id="KW-0547">Nucleotide-binding</keyword>
<proteinExistence type="inferred from homology"/>
<keyword evidence="3 8" id="KW-1003">Cell membrane</keyword>
<dbReference type="PROSITE" id="PS50893">
    <property type="entry name" value="ABC_TRANSPORTER_2"/>
    <property type="match status" value="1"/>
</dbReference>
<comment type="similarity">
    <text evidence="8">Belongs to the ABC transporter superfamily. Energy-coupling factor EcfA family.</text>
</comment>
<evidence type="ECO:0000256" key="7">
    <source>
        <dbReference type="ARBA" id="ARBA00023136"/>
    </source>
</evidence>
<dbReference type="SUPFAM" id="SSF52540">
    <property type="entry name" value="P-loop containing nucleoside triphosphate hydrolases"/>
    <property type="match status" value="1"/>
</dbReference>
<keyword evidence="5 8" id="KW-0067">ATP-binding</keyword>
<dbReference type="Gene3D" id="3.40.50.300">
    <property type="entry name" value="P-loop containing nucleotide triphosphate hydrolases"/>
    <property type="match status" value="1"/>
</dbReference>
<organism evidence="10 11">
    <name type="scientific">Ligilactobacillus murinus</name>
    <dbReference type="NCBI Taxonomy" id="1622"/>
    <lineage>
        <taxon>Bacteria</taxon>
        <taxon>Bacillati</taxon>
        <taxon>Bacillota</taxon>
        <taxon>Bacilli</taxon>
        <taxon>Lactobacillales</taxon>
        <taxon>Lactobacillaceae</taxon>
        <taxon>Ligilactobacillus</taxon>
    </lineage>
</organism>
<reference evidence="10 11" key="1">
    <citation type="submission" date="2018-09" db="EMBL/GenBank/DDBJ databases">
        <title>Murine metabolic-syndrome-specific gut microbial biobank.</title>
        <authorList>
            <person name="Liu C."/>
        </authorList>
    </citation>
    <scope>NUCLEOTIDE SEQUENCE [LARGE SCALE GENOMIC DNA]</scope>
    <source>
        <strain evidence="10 11">C-30</strain>
    </source>
</reference>
<dbReference type="InterPro" id="IPR015856">
    <property type="entry name" value="ABC_transpr_CbiO/EcfA_su"/>
</dbReference>
<dbReference type="InterPro" id="IPR027417">
    <property type="entry name" value="P-loop_NTPase"/>
</dbReference>
<dbReference type="AlphaFoldDB" id="A0A4Q2A120"/>